<dbReference type="AlphaFoldDB" id="A0A2P5A3X4"/>
<comment type="caution">
    <text evidence="4">The sequence shown here is derived from an EMBL/GenBank/DDBJ whole genome shotgun (WGS) entry which is preliminary data.</text>
</comment>
<dbReference type="Gene3D" id="1.25.40.10">
    <property type="entry name" value="Tetratricopeptide repeat domain"/>
    <property type="match status" value="3"/>
</dbReference>
<dbReference type="EMBL" id="JXTB01001208">
    <property type="protein sequence ID" value="PON31245.1"/>
    <property type="molecule type" value="Genomic_DNA"/>
</dbReference>
<name>A0A2P5A3X4_PARAD</name>
<dbReference type="NCBIfam" id="TIGR00756">
    <property type="entry name" value="PPR"/>
    <property type="match status" value="7"/>
</dbReference>
<dbReference type="Pfam" id="PF01535">
    <property type="entry name" value="PPR"/>
    <property type="match status" value="3"/>
</dbReference>
<dbReference type="Proteomes" id="UP000237105">
    <property type="component" value="Unassembled WGS sequence"/>
</dbReference>
<evidence type="ECO:0000313" key="5">
    <source>
        <dbReference type="Proteomes" id="UP000237105"/>
    </source>
</evidence>
<feature type="repeat" description="PPR" evidence="3">
    <location>
        <begin position="334"/>
        <end position="368"/>
    </location>
</feature>
<accession>A0A2P5A3X4</accession>
<dbReference type="Pfam" id="PF13041">
    <property type="entry name" value="PPR_2"/>
    <property type="match status" value="3"/>
</dbReference>
<keyword evidence="5" id="KW-1185">Reference proteome</keyword>
<proteinExistence type="inferred from homology"/>
<dbReference type="OrthoDB" id="185373at2759"/>
<comment type="similarity">
    <text evidence="1">Belongs to the PPR family. P subfamily.</text>
</comment>
<gene>
    <name evidence="4" type="ORF">PanWU01x14_371290</name>
</gene>
<sequence length="557" mass="63900">MRLVRLLVPSLISKSLKSCGKLFRFDPQSFKLIHTEATTVNIVNAISNWFRSGLNWDMLTRKFHYVEFDELLVEKILLELKEPIDAKPALGFFHWSSHKSNFEHGICSYCIIIHILVRARLNLDARALIESVLKKNFGDSSRFLMVDSLLSSYKITASNPFVFELLIQSYSRLRMFETGFDVCCYLEERGFSLSLATFNTLIHVVQKSDKNTLVWKIYEHMISKRIYPNGVTVRTLISSLCKEGKLQNIVEILDRIHGSRCSPSVIVNTSSILRILDEGRIEDGMELLKRLLQKNMIFDTIAYSLIVYAKVKLGNLGSAWDVYEEMLKRGFRPNPFVHTVFIGGYCREGRVEEAHCLMEDMEDMGLTPYEETYDYLIKGYVKSGQLEESLRNCEKMIEQGFIPSCSAFNELIEKLCKNGDVEKANAILTVLLEKKGFSPNEITYAILIDGYGEKGDVQEVLKLFYEMENKLLSPGSSVFSTLIKSLCQSGKLEEAEKYFEIMKHRSLDRNDCLYETMIVSYIEKGDKKRALRLHSEMVIEGLRPNCSHFGDIGFPNC</sequence>
<dbReference type="SUPFAM" id="SSF81901">
    <property type="entry name" value="HCP-like"/>
    <property type="match status" value="1"/>
</dbReference>
<dbReference type="InterPro" id="IPR002885">
    <property type="entry name" value="PPR_rpt"/>
</dbReference>
<reference evidence="5" key="1">
    <citation type="submission" date="2016-06" db="EMBL/GenBank/DDBJ databases">
        <title>Parallel loss of symbiosis genes in relatives of nitrogen-fixing non-legume Parasponia.</title>
        <authorList>
            <person name="Van Velzen R."/>
            <person name="Holmer R."/>
            <person name="Bu F."/>
            <person name="Rutten L."/>
            <person name="Van Zeijl A."/>
            <person name="Liu W."/>
            <person name="Santuari L."/>
            <person name="Cao Q."/>
            <person name="Sharma T."/>
            <person name="Shen D."/>
            <person name="Roswanjaya Y."/>
            <person name="Wardhani T."/>
            <person name="Kalhor M.S."/>
            <person name="Jansen J."/>
            <person name="Van den Hoogen J."/>
            <person name="Gungor B."/>
            <person name="Hartog M."/>
            <person name="Hontelez J."/>
            <person name="Verver J."/>
            <person name="Yang W.-C."/>
            <person name="Schijlen E."/>
            <person name="Repin R."/>
            <person name="Schilthuizen M."/>
            <person name="Schranz E."/>
            <person name="Heidstra R."/>
            <person name="Miyata K."/>
            <person name="Fedorova E."/>
            <person name="Kohlen W."/>
            <person name="Bisseling T."/>
            <person name="Smit S."/>
            <person name="Geurts R."/>
        </authorList>
    </citation>
    <scope>NUCLEOTIDE SEQUENCE [LARGE SCALE GENOMIC DNA]</scope>
    <source>
        <strain evidence="5">cv. WU1-14</strain>
    </source>
</reference>
<feature type="repeat" description="PPR" evidence="3">
    <location>
        <begin position="404"/>
        <end position="439"/>
    </location>
</feature>
<keyword evidence="2" id="KW-0677">Repeat</keyword>
<evidence type="ECO:0000313" key="4">
    <source>
        <dbReference type="EMBL" id="PON31245.1"/>
    </source>
</evidence>
<feature type="repeat" description="PPR" evidence="3">
    <location>
        <begin position="299"/>
        <end position="333"/>
    </location>
</feature>
<dbReference type="STRING" id="3476.A0A2P5A3X4"/>
<organism evidence="4 5">
    <name type="scientific">Parasponia andersonii</name>
    <name type="common">Sponia andersonii</name>
    <dbReference type="NCBI Taxonomy" id="3476"/>
    <lineage>
        <taxon>Eukaryota</taxon>
        <taxon>Viridiplantae</taxon>
        <taxon>Streptophyta</taxon>
        <taxon>Embryophyta</taxon>
        <taxon>Tracheophyta</taxon>
        <taxon>Spermatophyta</taxon>
        <taxon>Magnoliopsida</taxon>
        <taxon>eudicotyledons</taxon>
        <taxon>Gunneridae</taxon>
        <taxon>Pentapetalae</taxon>
        <taxon>rosids</taxon>
        <taxon>fabids</taxon>
        <taxon>Rosales</taxon>
        <taxon>Cannabaceae</taxon>
        <taxon>Parasponia</taxon>
    </lineage>
</organism>
<evidence type="ECO:0000256" key="1">
    <source>
        <dbReference type="ARBA" id="ARBA00007626"/>
    </source>
</evidence>
<dbReference type="InterPro" id="IPR011990">
    <property type="entry name" value="TPR-like_helical_dom_sf"/>
</dbReference>
<feature type="repeat" description="PPR" evidence="3">
    <location>
        <begin position="475"/>
        <end position="509"/>
    </location>
</feature>
<dbReference type="PANTHER" id="PTHR47447">
    <property type="entry name" value="OS03G0856100 PROTEIN"/>
    <property type="match status" value="1"/>
</dbReference>
<evidence type="ECO:0000256" key="3">
    <source>
        <dbReference type="PROSITE-ProRule" id="PRU00708"/>
    </source>
</evidence>
<feature type="repeat" description="PPR" evidence="3">
    <location>
        <begin position="369"/>
        <end position="403"/>
    </location>
</feature>
<feature type="repeat" description="PPR" evidence="3">
    <location>
        <begin position="510"/>
        <end position="544"/>
    </location>
</feature>
<protein>
    <submittedName>
        <fullName evidence="4">Pentatricopeptide repeat</fullName>
    </submittedName>
</protein>
<evidence type="ECO:0000256" key="2">
    <source>
        <dbReference type="ARBA" id="ARBA00022737"/>
    </source>
</evidence>
<feature type="repeat" description="PPR" evidence="3">
    <location>
        <begin position="440"/>
        <end position="474"/>
    </location>
</feature>
<dbReference type="PROSITE" id="PS51375">
    <property type="entry name" value="PPR"/>
    <property type="match status" value="8"/>
</dbReference>
<dbReference type="PANTHER" id="PTHR47447:SF28">
    <property type="entry name" value="PENTACOTRIPEPTIDE-REPEAT REGION OF PRORP DOMAIN-CONTAINING PROTEIN"/>
    <property type="match status" value="1"/>
</dbReference>
<feature type="repeat" description="PPR" evidence="3">
    <location>
        <begin position="229"/>
        <end position="263"/>
    </location>
</feature>